<evidence type="ECO:0000256" key="9">
    <source>
        <dbReference type="ARBA" id="ARBA00023180"/>
    </source>
</evidence>
<dbReference type="CTD" id="64090"/>
<evidence type="ECO:0000256" key="8">
    <source>
        <dbReference type="ARBA" id="ARBA00023136"/>
    </source>
</evidence>
<dbReference type="InterPro" id="IPR027417">
    <property type="entry name" value="P-loop_NTPase"/>
</dbReference>
<gene>
    <name evidence="13" type="primary">GAL3ST2</name>
</gene>
<evidence type="ECO:0000256" key="5">
    <source>
        <dbReference type="ARBA" id="ARBA00022968"/>
    </source>
</evidence>
<evidence type="ECO:0000256" key="4">
    <source>
        <dbReference type="ARBA" id="ARBA00022692"/>
    </source>
</evidence>
<dbReference type="PANTHER" id="PTHR14647:SF55">
    <property type="entry name" value="GALACTOSE-3-O-SULFOTRANSFERASE 2"/>
    <property type="match status" value="1"/>
</dbReference>
<keyword evidence="4 11" id="KW-0812">Transmembrane</keyword>
<dbReference type="InterPro" id="IPR009729">
    <property type="entry name" value="Gal-3-0_sulfotransfrase"/>
</dbReference>
<keyword evidence="5" id="KW-0735">Signal-anchor</keyword>
<dbReference type="Pfam" id="PF06990">
    <property type="entry name" value="Gal-3-0_sulfotr"/>
    <property type="match status" value="1"/>
</dbReference>
<dbReference type="Gene3D" id="3.40.50.300">
    <property type="entry name" value="P-loop containing nucleotide triphosphate hydrolases"/>
    <property type="match status" value="1"/>
</dbReference>
<comment type="subcellular location">
    <subcellularLocation>
        <location evidence="1">Golgi apparatus membrane</location>
        <topology evidence="1">Single-pass type II membrane protein</topology>
    </subcellularLocation>
</comment>
<feature type="compositionally biased region" description="Basic and acidic residues" evidence="10">
    <location>
        <begin position="11"/>
        <end position="20"/>
    </location>
</feature>
<dbReference type="GO" id="GO:0000139">
    <property type="term" value="C:Golgi membrane"/>
    <property type="evidence" value="ECO:0007669"/>
    <property type="project" value="UniProtKB-SubCell"/>
</dbReference>
<proteinExistence type="inferred from homology"/>
<feature type="region of interest" description="Disordered" evidence="10">
    <location>
        <begin position="1"/>
        <end position="29"/>
    </location>
</feature>
<evidence type="ECO:0000256" key="1">
    <source>
        <dbReference type="ARBA" id="ARBA00004323"/>
    </source>
</evidence>
<dbReference type="RefSeq" id="XP_012413875.1">
    <property type="nucleotide sequence ID" value="XM_012558421.1"/>
</dbReference>
<keyword evidence="9" id="KW-0325">Glycoprotein</keyword>
<evidence type="ECO:0000256" key="3">
    <source>
        <dbReference type="ARBA" id="ARBA00022679"/>
    </source>
</evidence>
<dbReference type="GO" id="GO:0009247">
    <property type="term" value="P:glycolipid biosynthetic process"/>
    <property type="evidence" value="ECO:0007669"/>
    <property type="project" value="InterPro"/>
</dbReference>
<sequence>MLRVPPSKWADLSDGHEAEGNTRQGGPAFHAWRSGRPPGEGQAIQAPVPATITWAVLCSPDVLSSGCHLVSWRVLYFQGTVILLVLTLLLLAGFLHLDMRFFIPLLQGAAKLPVTNVMFLKTHKTASTTMLNVLFRFAETHNLSVALPGGANYHLGYPSLFLAGYVEGRQEKGLGQQRRFNILCNHLRFNLPEVQKVMPEDTFYFSVIRNPVFQLESSFAYYKGYAPAFQAPRNLSTFLASPWTYYNKSTDPKNVYARNNMWFDFGFDNNAWPEEAYVRARIAEVERHFQLILIAEYFDESMVLLSHALRWTLDDVVYFKLNFRSQRSVTSLTPQDQERAKQWCALDWRLYQHFNRTFWARIQAELGPQRLRSQVALLQVRRRQLMDLCVQDGVPKNESQIKDLQLKPYQSGKADILGYTLRLGLDNATLQLCQRMAMPELQYMAHLYALQFPEKPPKKIPFLEG</sequence>
<evidence type="ECO:0000313" key="12">
    <source>
        <dbReference type="Proteomes" id="UP000248480"/>
    </source>
</evidence>
<keyword evidence="6 11" id="KW-1133">Transmembrane helix</keyword>
<reference evidence="13" key="1">
    <citation type="submission" date="2025-08" db="UniProtKB">
        <authorList>
            <consortium name="RefSeq"/>
        </authorList>
    </citation>
    <scope>IDENTIFICATION</scope>
</reference>
<dbReference type="OrthoDB" id="514299at2759"/>
<protein>
    <submittedName>
        <fullName evidence="13">Galactose-3-O-sulfotransferase 2</fullName>
    </submittedName>
</protein>
<dbReference type="Proteomes" id="UP000248480">
    <property type="component" value="Unplaced"/>
</dbReference>
<evidence type="ECO:0000313" key="13">
    <source>
        <dbReference type="RefSeq" id="XP_012413875.1"/>
    </source>
</evidence>
<keyword evidence="12" id="KW-1185">Reference proteome</keyword>
<dbReference type="InParanoid" id="A0A2Y9G3U1"/>
<evidence type="ECO:0000256" key="2">
    <source>
        <dbReference type="ARBA" id="ARBA00008124"/>
    </source>
</evidence>
<organism evidence="12 13">
    <name type="scientific">Trichechus manatus latirostris</name>
    <name type="common">Florida manatee</name>
    <dbReference type="NCBI Taxonomy" id="127582"/>
    <lineage>
        <taxon>Eukaryota</taxon>
        <taxon>Metazoa</taxon>
        <taxon>Chordata</taxon>
        <taxon>Craniata</taxon>
        <taxon>Vertebrata</taxon>
        <taxon>Euteleostomi</taxon>
        <taxon>Mammalia</taxon>
        <taxon>Eutheria</taxon>
        <taxon>Afrotheria</taxon>
        <taxon>Sirenia</taxon>
        <taxon>Trichechidae</taxon>
        <taxon>Trichechus</taxon>
    </lineage>
</organism>
<dbReference type="KEGG" id="tmu:101352057"/>
<dbReference type="GeneID" id="101352057"/>
<dbReference type="PANTHER" id="PTHR14647">
    <property type="entry name" value="GALACTOSE-3-O-SULFOTRANSFERASE"/>
    <property type="match status" value="1"/>
</dbReference>
<dbReference type="GO" id="GO:0001733">
    <property type="term" value="F:galactosylceramide sulfotransferase activity"/>
    <property type="evidence" value="ECO:0007669"/>
    <property type="project" value="InterPro"/>
</dbReference>
<name>A0A2Y9G3U1_TRIMA</name>
<feature type="transmembrane region" description="Helical" evidence="11">
    <location>
        <begin position="75"/>
        <end position="97"/>
    </location>
</feature>
<evidence type="ECO:0000256" key="7">
    <source>
        <dbReference type="ARBA" id="ARBA00023034"/>
    </source>
</evidence>
<evidence type="ECO:0000256" key="6">
    <source>
        <dbReference type="ARBA" id="ARBA00022989"/>
    </source>
</evidence>
<dbReference type="FunCoup" id="A0A2Y9G3U1">
    <property type="interactions" value="123"/>
</dbReference>
<dbReference type="AlphaFoldDB" id="A0A2Y9G3U1"/>
<keyword evidence="8 11" id="KW-0472">Membrane</keyword>
<keyword evidence="7" id="KW-0333">Golgi apparatus</keyword>
<keyword evidence="3" id="KW-0808">Transferase</keyword>
<evidence type="ECO:0000256" key="10">
    <source>
        <dbReference type="SAM" id="MobiDB-lite"/>
    </source>
</evidence>
<evidence type="ECO:0000256" key="11">
    <source>
        <dbReference type="SAM" id="Phobius"/>
    </source>
</evidence>
<dbReference type="STRING" id="127582.A0A2Y9G3U1"/>
<accession>A0A2Y9G3U1</accession>
<comment type="similarity">
    <text evidence="2">Belongs to the galactose-3-O-sulfotransferase family.</text>
</comment>
<dbReference type="GO" id="GO:0009101">
    <property type="term" value="P:glycoprotein biosynthetic process"/>
    <property type="evidence" value="ECO:0007669"/>
    <property type="project" value="TreeGrafter"/>
</dbReference>